<feature type="signal peptide" evidence="2">
    <location>
        <begin position="1"/>
        <end position="20"/>
    </location>
</feature>
<dbReference type="AlphaFoldDB" id="A0A3M2L737"/>
<feature type="compositionally biased region" description="Low complexity" evidence="1">
    <location>
        <begin position="52"/>
        <end position="69"/>
    </location>
</feature>
<evidence type="ECO:0000256" key="2">
    <source>
        <dbReference type="SAM" id="SignalP"/>
    </source>
</evidence>
<feature type="domain" description="DUF4232" evidence="3">
    <location>
        <begin position="72"/>
        <end position="209"/>
    </location>
</feature>
<dbReference type="PROSITE" id="PS51257">
    <property type="entry name" value="PROKAR_LIPOPROTEIN"/>
    <property type="match status" value="1"/>
</dbReference>
<dbReference type="Pfam" id="PF14016">
    <property type="entry name" value="DUF4232"/>
    <property type="match status" value="1"/>
</dbReference>
<dbReference type="RefSeq" id="WP_122190016.1">
    <property type="nucleotide sequence ID" value="NZ_RFFH01000010.1"/>
</dbReference>
<accession>A0A3M2L737</accession>
<keyword evidence="5" id="KW-1185">Reference proteome</keyword>
<evidence type="ECO:0000256" key="1">
    <source>
        <dbReference type="SAM" id="MobiDB-lite"/>
    </source>
</evidence>
<comment type="caution">
    <text evidence="4">The sequence shown here is derived from an EMBL/GenBank/DDBJ whole genome shotgun (WGS) entry which is preliminary data.</text>
</comment>
<dbReference type="OrthoDB" id="3268346at2"/>
<dbReference type="InterPro" id="IPR025326">
    <property type="entry name" value="DUF4232"/>
</dbReference>
<reference evidence="4 5" key="1">
    <citation type="submission" date="2018-10" db="EMBL/GenBank/DDBJ databases">
        <title>Isolation from cow dung.</title>
        <authorList>
            <person name="Ling L."/>
        </authorList>
    </citation>
    <scope>NUCLEOTIDE SEQUENCE [LARGE SCALE GENOMIC DNA]</scope>
    <source>
        <strain evidence="4 5">NEAU-LL90</strain>
    </source>
</reference>
<dbReference type="EMBL" id="RFFH01000010">
    <property type="protein sequence ID" value="RMI30348.1"/>
    <property type="molecule type" value="Genomic_DNA"/>
</dbReference>
<evidence type="ECO:0000313" key="4">
    <source>
        <dbReference type="EMBL" id="RMI30348.1"/>
    </source>
</evidence>
<keyword evidence="2" id="KW-0732">Signal</keyword>
<dbReference type="Proteomes" id="UP000279275">
    <property type="component" value="Unassembled WGS sequence"/>
</dbReference>
<evidence type="ECO:0000259" key="3">
    <source>
        <dbReference type="Pfam" id="PF14016"/>
    </source>
</evidence>
<feature type="chain" id="PRO_5039216360" evidence="2">
    <location>
        <begin position="21"/>
        <end position="211"/>
    </location>
</feature>
<name>A0A3M2L737_9NOCA</name>
<proteinExistence type="predicted"/>
<sequence>MTRYSTTAVLLALAGTFALTGCEGDIPSSGPTTVTVVTGAAAPTGTGGSPGSTGTPTANGAAPQTAGGTPVCRTAQLTLSQGDNGGDHGGMGTFVAQLIFTNTGPAACVMQGYAGVSQTVGATGDPVGAPADRDTSSLAKVVPVTLAPGGAAQFLLFTSNWQNYPDTCAPKSTDHLRVYPPDNTDSLALPWDRKICTGPMHLLTVRPVQPM</sequence>
<feature type="region of interest" description="Disordered" evidence="1">
    <location>
        <begin position="38"/>
        <end position="69"/>
    </location>
</feature>
<gene>
    <name evidence="4" type="ORF">EBN03_22140</name>
</gene>
<evidence type="ECO:0000313" key="5">
    <source>
        <dbReference type="Proteomes" id="UP000279275"/>
    </source>
</evidence>
<organism evidence="4 5">
    <name type="scientific">Nocardia stercoris</name>
    <dbReference type="NCBI Taxonomy" id="2483361"/>
    <lineage>
        <taxon>Bacteria</taxon>
        <taxon>Bacillati</taxon>
        <taxon>Actinomycetota</taxon>
        <taxon>Actinomycetes</taxon>
        <taxon>Mycobacteriales</taxon>
        <taxon>Nocardiaceae</taxon>
        <taxon>Nocardia</taxon>
    </lineage>
</organism>
<protein>
    <submittedName>
        <fullName evidence="4">DUF4232 domain-containing protein</fullName>
    </submittedName>
</protein>